<reference evidence="1 2" key="1">
    <citation type="submission" date="2018-05" db="EMBL/GenBank/DDBJ databases">
        <title>Reference genomes for bee gut microbiota database.</title>
        <authorList>
            <person name="Ellegaard K.M."/>
        </authorList>
    </citation>
    <scope>NUCLEOTIDE SEQUENCE [LARGE SCALE GENOMIC DNA]</scope>
    <source>
        <strain evidence="1 2">ESL0182</strain>
    </source>
</reference>
<evidence type="ECO:0000313" key="1">
    <source>
        <dbReference type="EMBL" id="PXZ05339.1"/>
    </source>
</evidence>
<comment type="caution">
    <text evidence="1">The sequence shown here is derived from an EMBL/GenBank/DDBJ whole genome shotgun (WGS) entry which is preliminary data.</text>
</comment>
<gene>
    <name evidence="1" type="ORF">DKK70_12195</name>
</gene>
<organism evidence="1 2">
    <name type="scientific">Gilliamella apicola</name>
    <dbReference type="NCBI Taxonomy" id="1196095"/>
    <lineage>
        <taxon>Bacteria</taxon>
        <taxon>Pseudomonadati</taxon>
        <taxon>Pseudomonadota</taxon>
        <taxon>Gammaproteobacteria</taxon>
        <taxon>Orbales</taxon>
        <taxon>Orbaceae</taxon>
        <taxon>Gilliamella</taxon>
    </lineage>
</organism>
<dbReference type="Proteomes" id="UP000247932">
    <property type="component" value="Unassembled WGS sequence"/>
</dbReference>
<evidence type="ECO:0000313" key="2">
    <source>
        <dbReference type="Proteomes" id="UP000247932"/>
    </source>
</evidence>
<name>A0A2V4E0L6_9GAMM</name>
<dbReference type="AlphaFoldDB" id="A0A2V4E0L6"/>
<dbReference type="RefSeq" id="WP_110434256.1">
    <property type="nucleotide sequence ID" value="NZ_QGLR01000013.1"/>
</dbReference>
<dbReference type="EMBL" id="QGLR01000013">
    <property type="protein sequence ID" value="PXZ05339.1"/>
    <property type="molecule type" value="Genomic_DNA"/>
</dbReference>
<keyword evidence="2" id="KW-1185">Reference proteome</keyword>
<protein>
    <submittedName>
        <fullName evidence="1">Uncharacterized protein</fullName>
    </submittedName>
</protein>
<sequence length="458" mass="49446">MLLITSYTSYALTSKTSNIIHGNAPYLTFDGGRTRATNADGLLGITLSNGDEITPESNNSTFANPIELPIADQSLADIGMFVPIDTNEIDLKALIGPPYNYWRDDDGDGQGPDGITVTGSLSLAIFDKNDQPVARSEILNICNSPYKLVLSSTVGSLTTHYGVPDESSFNASNATYYVKPKTSPMVCFAKPSIKHGGNDEPDPWAQGVDFRGPVTMWNENKGFIPQSTNVSSYHLNFPTTGAHSLFFDLDIGGSGPLNWQTVSPNGDIKAIMTPNDSGTTVRVVLEGPVATDAQVNSDEPSSLGNIGSPTLPQTFELVGRDSYGNEVVKYGFVLKQWFVKRGIKEFTYFSLAPWCANIRYHVPKVKDLTNASCQGAISDRCQGAVGATPASPNNVYQRHIGAGFFAEWGDMSFYDFNGIRGVRGNYYWTSEGFIVGSLVGNAVTMGLVSPRNGLCVYP</sequence>
<accession>A0A2V4E0L6</accession>
<proteinExistence type="predicted"/>